<dbReference type="InterPro" id="IPR016163">
    <property type="entry name" value="Ald_DH_C"/>
</dbReference>
<evidence type="ECO:0000256" key="5">
    <source>
        <dbReference type="PROSITE-ProRule" id="PRU10007"/>
    </source>
</evidence>
<evidence type="ECO:0000256" key="6">
    <source>
        <dbReference type="RuleBase" id="RU003345"/>
    </source>
</evidence>
<dbReference type="PANTHER" id="PTHR43570">
    <property type="entry name" value="ALDEHYDE DEHYDROGENASE"/>
    <property type="match status" value="1"/>
</dbReference>
<dbReference type="SUPFAM" id="SSF53720">
    <property type="entry name" value="ALDH-like"/>
    <property type="match status" value="1"/>
</dbReference>
<dbReference type="Proteomes" id="UP001306508">
    <property type="component" value="Unassembled WGS sequence"/>
</dbReference>
<evidence type="ECO:0000256" key="1">
    <source>
        <dbReference type="ARBA" id="ARBA00009986"/>
    </source>
</evidence>
<feature type="active site" evidence="4 5">
    <location>
        <position position="232"/>
    </location>
</feature>
<name>A0AAN7WGE1_9SACH</name>
<keyword evidence="2 3" id="KW-0560">Oxidoreductase</keyword>
<dbReference type="PROSITE" id="PS00687">
    <property type="entry name" value="ALDEHYDE_DEHYDR_GLU"/>
    <property type="match status" value="1"/>
</dbReference>
<evidence type="ECO:0000256" key="2">
    <source>
        <dbReference type="ARBA" id="ARBA00023002"/>
    </source>
</evidence>
<evidence type="ECO:0000256" key="3">
    <source>
        <dbReference type="PIRNR" id="PIRNR036492"/>
    </source>
</evidence>
<dbReference type="PIRSF" id="PIRSF036492">
    <property type="entry name" value="ALDH"/>
    <property type="match status" value="1"/>
</dbReference>
<dbReference type="GO" id="GO:0004029">
    <property type="term" value="F:aldehyde dehydrogenase (NAD+) activity"/>
    <property type="evidence" value="ECO:0007669"/>
    <property type="project" value="TreeGrafter"/>
</dbReference>
<dbReference type="Pfam" id="PF00171">
    <property type="entry name" value="Aldedh"/>
    <property type="match status" value="1"/>
</dbReference>
<dbReference type="AlphaFoldDB" id="A0AAN7WGE1"/>
<protein>
    <recommendedName>
        <fullName evidence="3">Aldehyde dehydrogenase</fullName>
    </recommendedName>
</protein>
<feature type="active site" evidence="4">
    <location>
        <position position="269"/>
    </location>
</feature>
<evidence type="ECO:0000313" key="8">
    <source>
        <dbReference type="EMBL" id="KAK5773874.1"/>
    </source>
</evidence>
<dbReference type="Gene3D" id="3.40.309.10">
    <property type="entry name" value="Aldehyde Dehydrogenase, Chain A, domain 2"/>
    <property type="match status" value="1"/>
</dbReference>
<comment type="similarity">
    <text evidence="1 3 6">Belongs to the aldehyde dehydrogenase family.</text>
</comment>
<dbReference type="InterPro" id="IPR012394">
    <property type="entry name" value="Aldehyde_DH_NAD(P)"/>
</dbReference>
<dbReference type="Gene3D" id="3.40.605.10">
    <property type="entry name" value="Aldehyde Dehydrogenase, Chain A, domain 1"/>
    <property type="match status" value="1"/>
</dbReference>
<dbReference type="InterPro" id="IPR016161">
    <property type="entry name" value="Ald_DH/histidinol_DH"/>
</dbReference>
<dbReference type="GO" id="GO:0006081">
    <property type="term" value="P:aldehyde metabolic process"/>
    <property type="evidence" value="ECO:0007669"/>
    <property type="project" value="InterPro"/>
</dbReference>
<keyword evidence="9" id="KW-1185">Reference proteome</keyword>
<proteinExistence type="inferred from homology"/>
<evidence type="ECO:0000259" key="7">
    <source>
        <dbReference type="Pfam" id="PF00171"/>
    </source>
</evidence>
<dbReference type="InterPro" id="IPR015590">
    <property type="entry name" value="Aldehyde_DH_dom"/>
</dbReference>
<gene>
    <name evidence="8" type="ORF">RI543_004932</name>
</gene>
<sequence length="538" mass="61238">MSTPLTFTPIADIPSIVAKGKQFYRDRQLNLSHERNARKIDLEFRIRQLQKLYYSIKDHQDDIINAMLMDFHRAPQETIALELTPLLNDVLLIIKQLPKWIKPSKVKDRSAPYMFGSIQVEKIARGLALVISPFNFPLLLALTPVANAIAGGNSVIIKPSEMTPQVAQLMETIVRDADFPDGLVSFVQGSIPETTKLLEDKNIDMIFYTGSPKVGSIIATAAGKHLIPCVLELGGKSPVFITRNFQMSNLKVALRRLFFGGFSNSGQICVRPDYILIHEAHYDAFVKESKKILNELFPKLNKDTEFTHMISEVAYERISQKLNDTKGQSYVPESYLSEQKKSEVDNGNNLFLPPTLIYGVDWDDPIMKEENFAPVIPIVKYNDLDEVIDKVIQYHDTPLVQYIFSSSQADIDHILSRIRSGDCVINDTIIHVGIQEAPFGGIGYSGYGNYGGQHGFDAFTHERTIFKQPFWMDFALSMRYFPYSNKKSKLIQMANEQQPSFDRNGRRKFDLAEKLRYLMGVLTGLAGYYFYKKLFEQR</sequence>
<dbReference type="InterPro" id="IPR029510">
    <property type="entry name" value="Ald_DH_CS_GLU"/>
</dbReference>
<feature type="domain" description="Aldehyde dehydrogenase" evidence="7">
    <location>
        <begin position="36"/>
        <end position="465"/>
    </location>
</feature>
<reference evidence="9" key="1">
    <citation type="submission" date="2023-07" db="EMBL/GenBank/DDBJ databases">
        <title>A draft genome of Kazachstania heterogenica Y-27499.</title>
        <authorList>
            <person name="Donic C."/>
            <person name="Kralova J.S."/>
            <person name="Fidel L."/>
            <person name="Ben-Dor S."/>
            <person name="Jung S."/>
        </authorList>
    </citation>
    <scope>NUCLEOTIDE SEQUENCE [LARGE SCALE GENOMIC DNA]</scope>
    <source>
        <strain evidence="9">Y27499</strain>
    </source>
</reference>
<dbReference type="InterPro" id="IPR016162">
    <property type="entry name" value="Ald_DH_N"/>
</dbReference>
<comment type="caution">
    <text evidence="8">The sequence shown here is derived from an EMBL/GenBank/DDBJ whole genome shotgun (WGS) entry which is preliminary data.</text>
</comment>
<organism evidence="8 9">
    <name type="scientific">Arxiozyma heterogenica</name>
    <dbReference type="NCBI Taxonomy" id="278026"/>
    <lineage>
        <taxon>Eukaryota</taxon>
        <taxon>Fungi</taxon>
        <taxon>Dikarya</taxon>
        <taxon>Ascomycota</taxon>
        <taxon>Saccharomycotina</taxon>
        <taxon>Saccharomycetes</taxon>
        <taxon>Saccharomycetales</taxon>
        <taxon>Saccharomycetaceae</taxon>
        <taxon>Arxiozyma</taxon>
    </lineage>
</organism>
<evidence type="ECO:0000313" key="9">
    <source>
        <dbReference type="Proteomes" id="UP001306508"/>
    </source>
</evidence>
<accession>A0AAN7WGE1</accession>
<dbReference type="GO" id="GO:0005737">
    <property type="term" value="C:cytoplasm"/>
    <property type="evidence" value="ECO:0007669"/>
    <property type="project" value="TreeGrafter"/>
</dbReference>
<dbReference type="PANTHER" id="PTHR43570:SF16">
    <property type="entry name" value="ALDEHYDE DEHYDROGENASE TYPE III, ISOFORM Q"/>
    <property type="match status" value="1"/>
</dbReference>
<evidence type="ECO:0000256" key="4">
    <source>
        <dbReference type="PIRSR" id="PIRSR036492-1"/>
    </source>
</evidence>
<dbReference type="EMBL" id="JAWIZZ010000064">
    <property type="protein sequence ID" value="KAK5773874.1"/>
    <property type="molecule type" value="Genomic_DNA"/>
</dbReference>